<dbReference type="InterPro" id="IPR050900">
    <property type="entry name" value="Transposase_IS3/IS150/IS904"/>
</dbReference>
<evidence type="ECO:0000313" key="1">
    <source>
        <dbReference type="EMBL" id="SCF25066.1"/>
    </source>
</evidence>
<dbReference type="EMBL" id="LT607411">
    <property type="protein sequence ID" value="SCF25066.1"/>
    <property type="molecule type" value="Genomic_DNA"/>
</dbReference>
<dbReference type="AlphaFoldDB" id="A0A1C4YWQ1"/>
<reference evidence="2" key="1">
    <citation type="submission" date="2016-06" db="EMBL/GenBank/DDBJ databases">
        <authorList>
            <person name="Varghese N."/>
            <person name="Submissions Spin"/>
        </authorList>
    </citation>
    <scope>NUCLEOTIDE SEQUENCE [LARGE SCALE GENOMIC DNA]</scope>
    <source>
        <strain evidence="2">DSM 43909</strain>
    </source>
</reference>
<sequence length="206" mass="22076">MSVVGLAAGSGSCSLGYRDHGLMAVGRKSSVATGLAGAFLRRGCTRQDPHATPAPDLVDRQFTAAGPNRLWVANATRMPCGEGVFWLAAVCDAFSLRIVGWKTSNRCDTDLIRQRSGGRPRPLGERGLGDGRCTGHWHLLVHRDHIAGCQTPPAFRAQRCETNSTALAGIEVRLVLDPDPRDVQIRVAHGCHVPDVPQRSKAPIAS</sequence>
<dbReference type="Proteomes" id="UP000198242">
    <property type="component" value="Chromosome I"/>
</dbReference>
<name>A0A1C4YWQ1_MICVI</name>
<dbReference type="PANTHER" id="PTHR46889:SF4">
    <property type="entry name" value="TRANSPOSASE INSO FOR INSERTION SEQUENCE ELEMENT IS911B-RELATED"/>
    <property type="match status" value="1"/>
</dbReference>
<evidence type="ECO:0008006" key="3">
    <source>
        <dbReference type="Google" id="ProtNLM"/>
    </source>
</evidence>
<protein>
    <recommendedName>
        <fullName evidence="3">Transposase</fullName>
    </recommendedName>
</protein>
<organism evidence="1 2">
    <name type="scientific">Micromonospora viridifaciens</name>
    <dbReference type="NCBI Taxonomy" id="1881"/>
    <lineage>
        <taxon>Bacteria</taxon>
        <taxon>Bacillati</taxon>
        <taxon>Actinomycetota</taxon>
        <taxon>Actinomycetes</taxon>
        <taxon>Micromonosporales</taxon>
        <taxon>Micromonosporaceae</taxon>
        <taxon>Micromonospora</taxon>
    </lineage>
</organism>
<accession>A0A1C4YWQ1</accession>
<keyword evidence="2" id="KW-1185">Reference proteome</keyword>
<gene>
    <name evidence="1" type="ORF">GA0074695_4795</name>
</gene>
<dbReference type="PANTHER" id="PTHR46889">
    <property type="entry name" value="TRANSPOSASE INSF FOR INSERTION SEQUENCE IS3B-RELATED"/>
    <property type="match status" value="1"/>
</dbReference>
<proteinExistence type="predicted"/>
<evidence type="ECO:0000313" key="2">
    <source>
        <dbReference type="Proteomes" id="UP000198242"/>
    </source>
</evidence>